<gene>
    <name evidence="1" type="ORF">SAMN04487864_10959</name>
</gene>
<dbReference type="InterPro" id="IPR000801">
    <property type="entry name" value="Esterase-like"/>
</dbReference>
<evidence type="ECO:0000313" key="2">
    <source>
        <dbReference type="Proteomes" id="UP000198943"/>
    </source>
</evidence>
<dbReference type="Pfam" id="PF00756">
    <property type="entry name" value="Esterase"/>
    <property type="match status" value="1"/>
</dbReference>
<protein>
    <submittedName>
        <fullName evidence="1">Esterase/lipase superfamily enzyme</fullName>
    </submittedName>
</protein>
<dbReference type="PANTHER" id="PTHR48098:SF3">
    <property type="entry name" value="IRON(III) ENTEROBACTIN ESTERASE"/>
    <property type="match status" value="1"/>
</dbReference>
<evidence type="ECO:0000313" key="1">
    <source>
        <dbReference type="EMBL" id="SDC53241.1"/>
    </source>
</evidence>
<dbReference type="InterPro" id="IPR050583">
    <property type="entry name" value="Mycobacterial_A85_antigen"/>
</dbReference>
<dbReference type="PANTHER" id="PTHR48098">
    <property type="entry name" value="ENTEROCHELIN ESTERASE-RELATED"/>
    <property type="match status" value="1"/>
</dbReference>
<keyword evidence="2" id="KW-1185">Reference proteome</keyword>
<reference evidence="2" key="1">
    <citation type="submission" date="2016-10" db="EMBL/GenBank/DDBJ databases">
        <authorList>
            <person name="Varghese N."/>
            <person name="Submissions S."/>
        </authorList>
    </citation>
    <scope>NUCLEOTIDE SEQUENCE [LARGE SCALE GENOMIC DNA]</scope>
    <source>
        <strain evidence="2">DSM 11005</strain>
    </source>
</reference>
<dbReference type="OrthoDB" id="9775130at2"/>
<dbReference type="SUPFAM" id="SSF53474">
    <property type="entry name" value="alpha/beta-Hydrolases"/>
    <property type="match status" value="1"/>
</dbReference>
<dbReference type="RefSeq" id="WP_093730539.1">
    <property type="nucleotide sequence ID" value="NZ_FMYW01000009.1"/>
</dbReference>
<accession>A0A1G6MCT3</accession>
<sequence>MPSRQDITHFSQHLWRNMNVRIYGGAGWPLLVFPTQDAMCDNYENFGMIDELAEYIDKGQFQLFCVDTVDWESWSDMYGDKVLRAERQENYYRYIVDELLPLIHEHNQSDRRPFTTGCSMGATHAAIMFLRRPDLFEGVIGFSGCYDAHYFFGAWMNNTLYDNSPATFMPNLPADHPYIRLFNQRVIIFCVGQGAWEDEGIRTTRVLDEAFRAKGIAAWCDFWGYDVNHDWPWWKKMYQYFLPHVLNHCRNHGLEDE</sequence>
<dbReference type="AlphaFoldDB" id="A0A1G6MCT3"/>
<dbReference type="Gene3D" id="3.40.50.1820">
    <property type="entry name" value="alpha/beta hydrolase"/>
    <property type="match status" value="1"/>
</dbReference>
<name>A0A1G6MCT3_9FIRM</name>
<proteinExistence type="predicted"/>
<dbReference type="EMBL" id="FMYW01000009">
    <property type="protein sequence ID" value="SDC53241.1"/>
    <property type="molecule type" value="Genomic_DNA"/>
</dbReference>
<dbReference type="InterPro" id="IPR029058">
    <property type="entry name" value="AB_hydrolase_fold"/>
</dbReference>
<dbReference type="Proteomes" id="UP000198943">
    <property type="component" value="Unassembled WGS sequence"/>
</dbReference>
<organism evidence="1 2">
    <name type="scientific">Succiniclasticum ruminis</name>
    <dbReference type="NCBI Taxonomy" id="40841"/>
    <lineage>
        <taxon>Bacteria</taxon>
        <taxon>Bacillati</taxon>
        <taxon>Bacillota</taxon>
        <taxon>Negativicutes</taxon>
        <taxon>Acidaminococcales</taxon>
        <taxon>Acidaminococcaceae</taxon>
        <taxon>Succiniclasticum</taxon>
    </lineage>
</organism>